<feature type="chain" id="PRO_5032831800" evidence="2">
    <location>
        <begin position="23"/>
        <end position="151"/>
    </location>
</feature>
<protein>
    <submittedName>
        <fullName evidence="3">Uncharacterized protein</fullName>
    </submittedName>
</protein>
<gene>
    <name evidence="3" type="ORF">SNEC2469_LOCUS30729</name>
</gene>
<dbReference type="AlphaFoldDB" id="A0A813BIM6"/>
<evidence type="ECO:0000256" key="1">
    <source>
        <dbReference type="SAM" id="MobiDB-lite"/>
    </source>
</evidence>
<reference evidence="3" key="1">
    <citation type="submission" date="2021-02" db="EMBL/GenBank/DDBJ databases">
        <authorList>
            <person name="Dougan E. K."/>
            <person name="Rhodes N."/>
            <person name="Thang M."/>
            <person name="Chan C."/>
        </authorList>
    </citation>
    <scope>NUCLEOTIDE SEQUENCE</scope>
</reference>
<name>A0A813BIM6_9DINO</name>
<dbReference type="OrthoDB" id="411589at2759"/>
<proteinExistence type="predicted"/>
<dbReference type="Proteomes" id="UP000601435">
    <property type="component" value="Unassembled WGS sequence"/>
</dbReference>
<evidence type="ECO:0000313" key="4">
    <source>
        <dbReference type="Proteomes" id="UP000601435"/>
    </source>
</evidence>
<evidence type="ECO:0000313" key="3">
    <source>
        <dbReference type="EMBL" id="CAE7906716.1"/>
    </source>
</evidence>
<comment type="caution">
    <text evidence="3">The sequence shown here is derived from an EMBL/GenBank/DDBJ whole genome shotgun (WGS) entry which is preliminary data.</text>
</comment>
<feature type="signal peptide" evidence="2">
    <location>
        <begin position="1"/>
        <end position="22"/>
    </location>
</feature>
<dbReference type="EMBL" id="CAJNJA010072397">
    <property type="protein sequence ID" value="CAE7906716.1"/>
    <property type="molecule type" value="Genomic_DNA"/>
</dbReference>
<sequence>MAHLLCAADIRMVLTLAALADAHDEHMLIVRLADKEDVDGVMFQEELFRTLLEKQPLILQKDDGRLKKLGGHDQCNGMVLREILARMHNWVQLVKDVIKAELPAFEAFASMSSLLQLSKSASSENDEPLTMRDLKKSAESMSSLLKTNPVA</sequence>
<feature type="region of interest" description="Disordered" evidence="1">
    <location>
        <begin position="122"/>
        <end position="151"/>
    </location>
</feature>
<organism evidence="3 4">
    <name type="scientific">Symbiodinium necroappetens</name>
    <dbReference type="NCBI Taxonomy" id="1628268"/>
    <lineage>
        <taxon>Eukaryota</taxon>
        <taxon>Sar</taxon>
        <taxon>Alveolata</taxon>
        <taxon>Dinophyceae</taxon>
        <taxon>Suessiales</taxon>
        <taxon>Symbiodiniaceae</taxon>
        <taxon>Symbiodinium</taxon>
    </lineage>
</organism>
<feature type="compositionally biased region" description="Polar residues" evidence="1">
    <location>
        <begin position="139"/>
        <end position="151"/>
    </location>
</feature>
<evidence type="ECO:0000256" key="2">
    <source>
        <dbReference type="SAM" id="SignalP"/>
    </source>
</evidence>
<feature type="compositionally biased region" description="Basic and acidic residues" evidence="1">
    <location>
        <begin position="129"/>
        <end position="138"/>
    </location>
</feature>
<accession>A0A813BIM6</accession>
<keyword evidence="4" id="KW-1185">Reference proteome</keyword>
<keyword evidence="2" id="KW-0732">Signal</keyword>